<dbReference type="InterPro" id="IPR031107">
    <property type="entry name" value="Small_HSP"/>
</dbReference>
<sequence length="163" mass="18377">MKGVSDMLYQDLLPYKDDLDAPMVSLLRKQVDSLFDDFDPGFWTRNAELSVRTNLSETDKEVCITAELPGLSEEDVDVSVVGNRITIKGEKKSETDERKDEEGRQYHRIERMSGAFQRKVALPFDIPTDAVKADVKNGILTVTVAKPAEVVENTKKIKITRSE</sequence>
<dbReference type="InterPro" id="IPR008978">
    <property type="entry name" value="HSP20-like_chaperone"/>
</dbReference>
<gene>
    <name evidence="4" type="ORF">C0081_19990</name>
</gene>
<evidence type="ECO:0000256" key="1">
    <source>
        <dbReference type="PROSITE-ProRule" id="PRU00285"/>
    </source>
</evidence>
<dbReference type="Pfam" id="PF00011">
    <property type="entry name" value="HSP20"/>
    <property type="match status" value="1"/>
</dbReference>
<evidence type="ECO:0000313" key="4">
    <source>
        <dbReference type="EMBL" id="PLW75352.1"/>
    </source>
</evidence>
<dbReference type="AlphaFoldDB" id="A0A2N5XLI2"/>
<dbReference type="InterPro" id="IPR002068">
    <property type="entry name" value="A-crystallin/Hsp20_dom"/>
</dbReference>
<comment type="similarity">
    <text evidence="1 2">Belongs to the small heat shock protein (HSP20) family.</text>
</comment>
<evidence type="ECO:0000313" key="5">
    <source>
        <dbReference type="Proteomes" id="UP000234881"/>
    </source>
</evidence>
<dbReference type="EMBL" id="PKUQ01000052">
    <property type="protein sequence ID" value="PLW75352.1"/>
    <property type="molecule type" value="Genomic_DNA"/>
</dbReference>
<dbReference type="Gene3D" id="2.60.40.790">
    <property type="match status" value="1"/>
</dbReference>
<name>A0A2N5XLI2_9HYPH</name>
<dbReference type="OrthoDB" id="9808910at2"/>
<organism evidence="4 5">
    <name type="scientific">Cohaesibacter celericrescens</name>
    <dbReference type="NCBI Taxonomy" id="2067669"/>
    <lineage>
        <taxon>Bacteria</taxon>
        <taxon>Pseudomonadati</taxon>
        <taxon>Pseudomonadota</taxon>
        <taxon>Alphaproteobacteria</taxon>
        <taxon>Hyphomicrobiales</taxon>
        <taxon>Cohaesibacteraceae</taxon>
    </lineage>
</organism>
<evidence type="ECO:0000256" key="2">
    <source>
        <dbReference type="RuleBase" id="RU003616"/>
    </source>
</evidence>
<comment type="caution">
    <text evidence="4">The sequence shown here is derived from an EMBL/GenBank/DDBJ whole genome shotgun (WGS) entry which is preliminary data.</text>
</comment>
<proteinExistence type="inferred from homology"/>
<dbReference type="SUPFAM" id="SSF49764">
    <property type="entry name" value="HSP20-like chaperones"/>
    <property type="match status" value="1"/>
</dbReference>
<accession>A0A2N5XLI2</accession>
<feature type="domain" description="SHSP" evidence="3">
    <location>
        <begin position="44"/>
        <end position="162"/>
    </location>
</feature>
<dbReference type="Proteomes" id="UP000234881">
    <property type="component" value="Unassembled WGS sequence"/>
</dbReference>
<protein>
    <submittedName>
        <fullName evidence="4">Hsp20/alpha crystallin family protein</fullName>
    </submittedName>
</protein>
<dbReference type="PANTHER" id="PTHR11527">
    <property type="entry name" value="HEAT-SHOCK PROTEIN 20 FAMILY MEMBER"/>
    <property type="match status" value="1"/>
</dbReference>
<keyword evidence="5" id="KW-1185">Reference proteome</keyword>
<reference evidence="4 5" key="1">
    <citation type="submission" date="2018-01" db="EMBL/GenBank/DDBJ databases">
        <title>The draft genome sequence of Cohaesibacter sp. H1304.</title>
        <authorList>
            <person name="Wang N.-N."/>
            <person name="Du Z.-J."/>
        </authorList>
    </citation>
    <scope>NUCLEOTIDE SEQUENCE [LARGE SCALE GENOMIC DNA]</scope>
    <source>
        <strain evidence="4 5">H1304</strain>
    </source>
</reference>
<dbReference type="PROSITE" id="PS01031">
    <property type="entry name" value="SHSP"/>
    <property type="match status" value="1"/>
</dbReference>
<dbReference type="CDD" id="cd06464">
    <property type="entry name" value="ACD_sHsps-like"/>
    <property type="match status" value="1"/>
</dbReference>
<evidence type="ECO:0000259" key="3">
    <source>
        <dbReference type="PROSITE" id="PS01031"/>
    </source>
</evidence>